<dbReference type="InterPro" id="IPR013087">
    <property type="entry name" value="Znf_C2H2_type"/>
</dbReference>
<dbReference type="PROSITE" id="PS50157">
    <property type="entry name" value="ZINC_FINGER_C2H2_2"/>
    <property type="match status" value="1"/>
</dbReference>
<dbReference type="AlphaFoldDB" id="A0A4P9W2D7"/>
<feature type="compositionally biased region" description="Low complexity" evidence="2">
    <location>
        <begin position="465"/>
        <end position="485"/>
    </location>
</feature>
<feature type="compositionally biased region" description="Basic and acidic residues" evidence="2">
    <location>
        <begin position="331"/>
        <end position="343"/>
    </location>
</feature>
<keyword evidence="1" id="KW-0479">Metal-binding</keyword>
<feature type="domain" description="C2H2-type" evidence="3">
    <location>
        <begin position="384"/>
        <end position="413"/>
    </location>
</feature>
<evidence type="ECO:0000256" key="1">
    <source>
        <dbReference type="PROSITE-ProRule" id="PRU00042"/>
    </source>
</evidence>
<dbReference type="EMBL" id="KZ998644">
    <property type="protein sequence ID" value="RKO85892.1"/>
    <property type="molecule type" value="Genomic_DNA"/>
</dbReference>
<evidence type="ECO:0000259" key="3">
    <source>
        <dbReference type="PROSITE" id="PS50157"/>
    </source>
</evidence>
<dbReference type="SMART" id="SM00355">
    <property type="entry name" value="ZnF_C2H2"/>
    <property type="match status" value="2"/>
</dbReference>
<proteinExistence type="predicted"/>
<keyword evidence="1" id="KW-0862">Zinc</keyword>
<evidence type="ECO:0000313" key="4">
    <source>
        <dbReference type="EMBL" id="RKO85892.1"/>
    </source>
</evidence>
<keyword evidence="1" id="KW-0863">Zinc-finger</keyword>
<evidence type="ECO:0000313" key="5">
    <source>
        <dbReference type="Proteomes" id="UP000269721"/>
    </source>
</evidence>
<feature type="compositionally biased region" description="Low complexity" evidence="2">
    <location>
        <begin position="256"/>
        <end position="270"/>
    </location>
</feature>
<dbReference type="Proteomes" id="UP000269721">
    <property type="component" value="Unassembled WGS sequence"/>
</dbReference>
<feature type="compositionally biased region" description="Basic residues" evidence="2">
    <location>
        <begin position="321"/>
        <end position="330"/>
    </location>
</feature>
<feature type="region of interest" description="Disordered" evidence="2">
    <location>
        <begin position="522"/>
        <end position="544"/>
    </location>
</feature>
<sequence>MPSDGCSAGTALDHLLLLGEGKGEEPWGQSESSHGQPPTSAVNLFIAISEDDKPHVNARRKLPPVAQVVAARLRLEKRQDLARVDVHGSTRRRDLEACGLSPEVVEREIGTWLQQTADDTLETVEEFPAGFSNVRLYRVTIGDMIKLTAGVDVSHRPRPPSAIRIVETVDGSKVVTKFRTAVGVEGDDRDVIEAVFGMQVAKIKGNMFPKAIAITMLTKLPRSKKMMLKKELRKTPPVEGPAPTCTGEPKSIPRGSASRPLRTLRSSLSSPNYPPIKRASSPLADARARKKRRVEAGGSAGASTARAGEDTDSTATNERRRSLRSAKARASHHDHESPSRSIEDPMDDEAEDSARAGILTCDVGGCPIRFHTIGDFMAHRATLNHCPEEGCSETFYTSASLARHQQQHQSPPGPMGTKWPGVGFEWCETDEEEEDSSADDGESSDDEDTDGDFGGPIDPRWRPLPVESDPSAQSSSSSPIRSSRIEPLPSASLSAVEIYRVPTCSPPSIVPPTHGARLNVLNLPQASGDPSPLVPRRRREPSRPIAGERAFAREVLPKPALGTDRVDPAEGDPVKIEIDEEGVVIDVTNEDVKVEVWE</sequence>
<gene>
    <name evidence="4" type="ORF">BDK51DRAFT_47472</name>
</gene>
<organism evidence="4 5">
    <name type="scientific">Blyttiomyces helicus</name>
    <dbReference type="NCBI Taxonomy" id="388810"/>
    <lineage>
        <taxon>Eukaryota</taxon>
        <taxon>Fungi</taxon>
        <taxon>Fungi incertae sedis</taxon>
        <taxon>Chytridiomycota</taxon>
        <taxon>Chytridiomycota incertae sedis</taxon>
        <taxon>Chytridiomycetes</taxon>
        <taxon>Chytridiomycetes incertae sedis</taxon>
        <taxon>Blyttiomyces</taxon>
    </lineage>
</organism>
<accession>A0A4P9W2D7</accession>
<reference evidence="5" key="1">
    <citation type="journal article" date="2018" name="Nat. Microbiol.">
        <title>Leveraging single-cell genomics to expand the fungal tree of life.</title>
        <authorList>
            <person name="Ahrendt S.R."/>
            <person name="Quandt C.A."/>
            <person name="Ciobanu D."/>
            <person name="Clum A."/>
            <person name="Salamov A."/>
            <person name="Andreopoulos B."/>
            <person name="Cheng J.F."/>
            <person name="Woyke T."/>
            <person name="Pelin A."/>
            <person name="Henrissat B."/>
            <person name="Reynolds N.K."/>
            <person name="Benny G.L."/>
            <person name="Smith M.E."/>
            <person name="James T.Y."/>
            <person name="Grigoriev I.V."/>
        </authorList>
    </citation>
    <scope>NUCLEOTIDE SEQUENCE [LARGE SCALE GENOMIC DNA]</scope>
</reference>
<keyword evidence="5" id="KW-1185">Reference proteome</keyword>
<name>A0A4P9W2D7_9FUNG</name>
<feature type="compositionally biased region" description="Acidic residues" evidence="2">
    <location>
        <begin position="427"/>
        <end position="451"/>
    </location>
</feature>
<dbReference type="GO" id="GO:0008270">
    <property type="term" value="F:zinc ion binding"/>
    <property type="evidence" value="ECO:0007669"/>
    <property type="project" value="UniProtKB-KW"/>
</dbReference>
<dbReference type="PROSITE" id="PS00028">
    <property type="entry name" value="ZINC_FINGER_C2H2_1"/>
    <property type="match status" value="1"/>
</dbReference>
<protein>
    <recommendedName>
        <fullName evidence="3">C2H2-type domain-containing protein</fullName>
    </recommendedName>
</protein>
<evidence type="ECO:0000256" key="2">
    <source>
        <dbReference type="SAM" id="MobiDB-lite"/>
    </source>
</evidence>
<feature type="region of interest" description="Disordered" evidence="2">
    <location>
        <begin position="229"/>
        <end position="351"/>
    </location>
</feature>
<feature type="region of interest" description="Disordered" evidence="2">
    <location>
        <begin position="402"/>
        <end position="485"/>
    </location>
</feature>